<sequence>MNDLNYAPQEPEMWPVSKILTSSDTSVSNAKLHFPKHPFEERIVGQMDEEQKKILKADPFRLAIQAVDDDTNERREVIVTNVGSGYNISNKWGEVIRKKKLKAKQVIRVRWADGCLHFTVPPQYSN</sequence>
<dbReference type="InterPro" id="IPR015300">
    <property type="entry name" value="DNA-bd_pseudobarrel_sf"/>
</dbReference>
<accession>A0A834GPA4</accession>
<evidence type="ECO:0000256" key="4">
    <source>
        <dbReference type="ARBA" id="ARBA00023163"/>
    </source>
</evidence>
<keyword evidence="2" id="KW-0805">Transcription regulation</keyword>
<evidence type="ECO:0000256" key="1">
    <source>
        <dbReference type="ARBA" id="ARBA00004123"/>
    </source>
</evidence>
<dbReference type="OrthoDB" id="1474297at2759"/>
<dbReference type="AlphaFoldDB" id="A0A834GPA4"/>
<evidence type="ECO:0000256" key="2">
    <source>
        <dbReference type="ARBA" id="ARBA00023015"/>
    </source>
</evidence>
<gene>
    <name evidence="6" type="ORF">RHSIM_Rhsim08G0193600</name>
</gene>
<protein>
    <submittedName>
        <fullName evidence="6">Uncharacterized protein</fullName>
    </submittedName>
</protein>
<evidence type="ECO:0000256" key="3">
    <source>
        <dbReference type="ARBA" id="ARBA00023125"/>
    </source>
</evidence>
<comment type="caution">
    <text evidence="6">The sequence shown here is derived from an EMBL/GenBank/DDBJ whole genome shotgun (WGS) entry which is preliminary data.</text>
</comment>
<evidence type="ECO:0000313" key="6">
    <source>
        <dbReference type="EMBL" id="KAF7135037.1"/>
    </source>
</evidence>
<dbReference type="GO" id="GO:0003677">
    <property type="term" value="F:DNA binding"/>
    <property type="evidence" value="ECO:0007669"/>
    <property type="project" value="UniProtKB-KW"/>
</dbReference>
<dbReference type="PANTHER" id="PTHR34269:SF3">
    <property type="entry name" value="TF-B3 DOMAIN-CONTAINING PROTEIN"/>
    <property type="match status" value="1"/>
</dbReference>
<comment type="subcellular location">
    <subcellularLocation>
        <location evidence="1">Nucleus</location>
    </subcellularLocation>
</comment>
<keyword evidence="7" id="KW-1185">Reference proteome</keyword>
<organism evidence="6 7">
    <name type="scientific">Rhododendron simsii</name>
    <name type="common">Sims's rhododendron</name>
    <dbReference type="NCBI Taxonomy" id="118357"/>
    <lineage>
        <taxon>Eukaryota</taxon>
        <taxon>Viridiplantae</taxon>
        <taxon>Streptophyta</taxon>
        <taxon>Embryophyta</taxon>
        <taxon>Tracheophyta</taxon>
        <taxon>Spermatophyta</taxon>
        <taxon>Magnoliopsida</taxon>
        <taxon>eudicotyledons</taxon>
        <taxon>Gunneridae</taxon>
        <taxon>Pentapetalae</taxon>
        <taxon>asterids</taxon>
        <taxon>Ericales</taxon>
        <taxon>Ericaceae</taxon>
        <taxon>Ericoideae</taxon>
        <taxon>Rhodoreae</taxon>
        <taxon>Rhododendron</taxon>
    </lineage>
</organism>
<dbReference type="GO" id="GO:0005634">
    <property type="term" value="C:nucleus"/>
    <property type="evidence" value="ECO:0007669"/>
    <property type="project" value="UniProtKB-SubCell"/>
</dbReference>
<dbReference type="PANTHER" id="PTHR34269">
    <property type="entry name" value="TRANSCRIPTION FACTOR B3-DOMAIN FAMILY-RELATED"/>
    <property type="match status" value="1"/>
</dbReference>
<dbReference type="EMBL" id="WJXA01000008">
    <property type="protein sequence ID" value="KAF7135037.1"/>
    <property type="molecule type" value="Genomic_DNA"/>
</dbReference>
<evidence type="ECO:0000313" key="7">
    <source>
        <dbReference type="Proteomes" id="UP000626092"/>
    </source>
</evidence>
<proteinExistence type="predicted"/>
<keyword evidence="3" id="KW-0238">DNA-binding</keyword>
<name>A0A834GPA4_RHOSS</name>
<reference evidence="6" key="1">
    <citation type="submission" date="2019-11" db="EMBL/GenBank/DDBJ databases">
        <authorList>
            <person name="Liu Y."/>
            <person name="Hou J."/>
            <person name="Li T.-Q."/>
            <person name="Guan C.-H."/>
            <person name="Wu X."/>
            <person name="Wu H.-Z."/>
            <person name="Ling F."/>
            <person name="Zhang R."/>
            <person name="Shi X.-G."/>
            <person name="Ren J.-P."/>
            <person name="Chen E.-F."/>
            <person name="Sun J.-M."/>
        </authorList>
    </citation>
    <scope>NUCLEOTIDE SEQUENCE</scope>
    <source>
        <strain evidence="6">Adult_tree_wgs_1</strain>
        <tissue evidence="6">Leaves</tissue>
    </source>
</reference>
<dbReference type="SUPFAM" id="SSF101936">
    <property type="entry name" value="DNA-binding pseudobarrel domain"/>
    <property type="match status" value="1"/>
</dbReference>
<dbReference type="InterPro" id="IPR051442">
    <property type="entry name" value="B3_domain"/>
</dbReference>
<evidence type="ECO:0000256" key="5">
    <source>
        <dbReference type="ARBA" id="ARBA00023242"/>
    </source>
</evidence>
<keyword evidence="4" id="KW-0804">Transcription</keyword>
<dbReference type="Gene3D" id="2.40.330.10">
    <property type="entry name" value="DNA-binding pseudobarrel domain"/>
    <property type="match status" value="1"/>
</dbReference>
<keyword evidence="5" id="KW-0539">Nucleus</keyword>
<dbReference type="Proteomes" id="UP000626092">
    <property type="component" value="Unassembled WGS sequence"/>
</dbReference>